<name>A0A923LWZ0_9FIRM</name>
<dbReference type="RefSeq" id="WP_054326363.1">
    <property type="nucleotide sequence ID" value="NZ_JACOPL010000006.1"/>
</dbReference>
<organism evidence="1 2">
    <name type="scientific">Agathobaculum faecis</name>
    <dbReference type="NCBI Taxonomy" id="2763013"/>
    <lineage>
        <taxon>Bacteria</taxon>
        <taxon>Bacillati</taxon>
        <taxon>Bacillota</taxon>
        <taxon>Clostridia</taxon>
        <taxon>Eubacteriales</taxon>
        <taxon>Butyricicoccaceae</taxon>
        <taxon>Agathobaculum</taxon>
    </lineage>
</organism>
<proteinExistence type="predicted"/>
<comment type="caution">
    <text evidence="1">The sequence shown here is derived from an EMBL/GenBank/DDBJ whole genome shotgun (WGS) entry which is preliminary data.</text>
</comment>
<protein>
    <submittedName>
        <fullName evidence="1">Uncharacterized protein</fullName>
    </submittedName>
</protein>
<reference evidence="1" key="1">
    <citation type="submission" date="2020-08" db="EMBL/GenBank/DDBJ databases">
        <title>Genome public.</title>
        <authorList>
            <person name="Liu C."/>
            <person name="Sun Q."/>
        </authorList>
    </citation>
    <scope>NUCLEOTIDE SEQUENCE</scope>
    <source>
        <strain evidence="1">NSJ-28</strain>
    </source>
</reference>
<dbReference type="AlphaFoldDB" id="A0A923LWZ0"/>
<dbReference type="EMBL" id="JACOPL010000006">
    <property type="protein sequence ID" value="MBC5725434.1"/>
    <property type="molecule type" value="Genomic_DNA"/>
</dbReference>
<evidence type="ECO:0000313" key="1">
    <source>
        <dbReference type="EMBL" id="MBC5725434.1"/>
    </source>
</evidence>
<accession>A0A923LWZ0</accession>
<sequence>MSQLKDFIHILSGRFNNAQQFHLLQEQGVTDFPYAEHVNTPCNNKISGLPEDFSGVFLIEESYYTINGHTNASSHLFLFTEEAHGICLTSFDLPSGCSKTNFTYESMQPVAYTALRASEKFTPAVYRLKDGVWEGGSESMFTPTLKFKLFERFSDELLEVSEVMEMNGKRTFGYDQPILYRRAQ</sequence>
<evidence type="ECO:0000313" key="2">
    <source>
        <dbReference type="Proteomes" id="UP000606499"/>
    </source>
</evidence>
<gene>
    <name evidence="1" type="ORF">H8S45_08170</name>
</gene>
<keyword evidence="2" id="KW-1185">Reference proteome</keyword>
<dbReference type="Proteomes" id="UP000606499">
    <property type="component" value="Unassembled WGS sequence"/>
</dbReference>